<evidence type="ECO:0000313" key="12">
    <source>
        <dbReference type="EMBL" id="OKP87962.1"/>
    </source>
</evidence>
<name>A0ABX3EU88_9BACL</name>
<dbReference type="Gene3D" id="1.10.287.130">
    <property type="match status" value="1"/>
</dbReference>
<evidence type="ECO:0000256" key="10">
    <source>
        <dbReference type="SAM" id="Phobius"/>
    </source>
</evidence>
<dbReference type="CDD" id="cd00082">
    <property type="entry name" value="HisKA"/>
    <property type="match status" value="1"/>
</dbReference>
<feature type="transmembrane region" description="Helical" evidence="10">
    <location>
        <begin position="142"/>
        <end position="159"/>
    </location>
</feature>
<evidence type="ECO:0000313" key="13">
    <source>
        <dbReference type="Proteomes" id="UP000186058"/>
    </source>
</evidence>
<dbReference type="PANTHER" id="PTHR43065:SF46">
    <property type="entry name" value="C4-DICARBOXYLATE TRANSPORT SENSOR PROTEIN DCTB"/>
    <property type="match status" value="1"/>
</dbReference>
<evidence type="ECO:0000256" key="1">
    <source>
        <dbReference type="ARBA" id="ARBA00000085"/>
    </source>
</evidence>
<keyword evidence="10" id="KW-0812">Transmembrane</keyword>
<dbReference type="SUPFAM" id="SSF47384">
    <property type="entry name" value="Homodimeric domain of signal transducing histidine kinase"/>
    <property type="match status" value="1"/>
</dbReference>
<feature type="transmembrane region" description="Helical" evidence="10">
    <location>
        <begin position="179"/>
        <end position="200"/>
    </location>
</feature>
<evidence type="ECO:0000256" key="5">
    <source>
        <dbReference type="ARBA" id="ARBA00022741"/>
    </source>
</evidence>
<evidence type="ECO:0000256" key="8">
    <source>
        <dbReference type="ARBA" id="ARBA00023012"/>
    </source>
</evidence>
<feature type="transmembrane region" description="Helical" evidence="10">
    <location>
        <begin position="79"/>
        <end position="105"/>
    </location>
</feature>
<keyword evidence="10" id="KW-0472">Membrane</keyword>
<gene>
    <name evidence="12" type="ORF">A3844_09130</name>
</gene>
<keyword evidence="3" id="KW-0597">Phosphoprotein</keyword>
<dbReference type="PRINTS" id="PR00344">
    <property type="entry name" value="BCTRLSENSOR"/>
</dbReference>
<proteinExistence type="predicted"/>
<evidence type="ECO:0000256" key="7">
    <source>
        <dbReference type="ARBA" id="ARBA00022840"/>
    </source>
</evidence>
<feature type="transmembrane region" description="Helical" evidence="10">
    <location>
        <begin position="48"/>
        <end position="72"/>
    </location>
</feature>
<dbReference type="Pfam" id="PF02518">
    <property type="entry name" value="HATPase_c"/>
    <property type="match status" value="1"/>
</dbReference>
<keyword evidence="7" id="KW-0067">ATP-binding</keyword>
<keyword evidence="9" id="KW-0175">Coiled coil</keyword>
<dbReference type="InterPro" id="IPR035965">
    <property type="entry name" value="PAS-like_dom_sf"/>
</dbReference>
<evidence type="ECO:0000256" key="3">
    <source>
        <dbReference type="ARBA" id="ARBA00022553"/>
    </source>
</evidence>
<keyword evidence="4" id="KW-0808">Transferase</keyword>
<keyword evidence="8" id="KW-0902">Two-component regulatory system</keyword>
<feature type="transmembrane region" description="Helical" evidence="10">
    <location>
        <begin position="111"/>
        <end position="130"/>
    </location>
</feature>
<dbReference type="SMART" id="SM00387">
    <property type="entry name" value="HATPase_c"/>
    <property type="match status" value="1"/>
</dbReference>
<dbReference type="EC" id="2.7.13.3" evidence="2"/>
<dbReference type="SUPFAM" id="SSF55785">
    <property type="entry name" value="PYP-like sensor domain (PAS domain)"/>
    <property type="match status" value="1"/>
</dbReference>
<reference evidence="12 13" key="1">
    <citation type="submission" date="2016-03" db="EMBL/GenBank/DDBJ databases">
        <authorList>
            <person name="Sant'Anna F.H."/>
            <person name="Ambrosini A."/>
            <person name="Souza R."/>
            <person name="Bach E."/>
            <person name="Fernandes G."/>
            <person name="Balsanelli E."/>
            <person name="Baura V.A."/>
            <person name="Souza E.M."/>
            <person name="Passaglia L."/>
        </authorList>
    </citation>
    <scope>NUCLEOTIDE SEQUENCE [LARGE SCALE GENOMIC DNA]</scope>
    <source>
        <strain evidence="12 13">P26E</strain>
    </source>
</reference>
<dbReference type="InterPro" id="IPR036890">
    <property type="entry name" value="HATPase_C_sf"/>
</dbReference>
<dbReference type="Gene3D" id="3.30.450.20">
    <property type="entry name" value="PAS domain"/>
    <property type="match status" value="1"/>
</dbReference>
<evidence type="ECO:0000259" key="11">
    <source>
        <dbReference type="PROSITE" id="PS50109"/>
    </source>
</evidence>
<dbReference type="Gene3D" id="3.30.565.10">
    <property type="entry name" value="Histidine kinase-like ATPase, C-terminal domain"/>
    <property type="match status" value="1"/>
</dbReference>
<keyword evidence="5" id="KW-0547">Nucleotide-binding</keyword>
<feature type="transmembrane region" description="Helical" evidence="10">
    <location>
        <begin position="12"/>
        <end position="28"/>
    </location>
</feature>
<sequence>MIAIIYEVKDILLQITSACSFLFLFQWWLDQSQMVRRNGKFPDDQSFLIISCALSIVFCMILSTTLFGVIYLNLAIIPAYIGVLYAGFRSGVSLVIFFVLCTILFSEPSGISNLVLNTGVLLYPLLFGMAKPFKNGGTLSKIAVLWGVLFPSMLFIVLAPKMHGHSLYDSPSQEVSVAVLYLVVSVVLGGSFIYFIETAWDRMEIQKQMKGISEKLERESEKLQQITDVVPVSIMSLDDMGCVTELNECMLNLFRQHNPLITKEAILGRRVERLLCKEPDSPILKRMADNVLHKQRYNEKLHYDSRTYDVFSAPLQLGMGGISGGRVVIVQDLTEEEKFRSELDHVERLTLVGQMAAGITHEIRNPMAVVRGFLQLMREKSHGEMDSYYQIIMEELDRANSIINDFLSLAQSRISNKETVQLHHIIEELSPLLWADANLRGQSVELRLCPSLPLLQLNSREIKQLILNLARNGMEAMEPKGVLYLETRIHEDKVELVIQDTGSGIPQSQLEKLFVPFYTTKGQGTGLGLPLCLSIAERHHGSITVDSQEGKGTAFIISFPYGQEVSQEAAAAKETSYFPSSDIPPGQEL</sequence>
<dbReference type="InterPro" id="IPR036097">
    <property type="entry name" value="HisK_dim/P_sf"/>
</dbReference>
<dbReference type="EMBL" id="LVWI01000033">
    <property type="protein sequence ID" value="OKP87962.1"/>
    <property type="molecule type" value="Genomic_DNA"/>
</dbReference>
<comment type="catalytic activity">
    <reaction evidence="1">
        <text>ATP + protein L-histidine = ADP + protein N-phospho-L-histidine.</text>
        <dbReference type="EC" id="2.7.13.3"/>
    </reaction>
</comment>
<feature type="coiled-coil region" evidence="9">
    <location>
        <begin position="202"/>
        <end position="229"/>
    </location>
</feature>
<dbReference type="Proteomes" id="UP000186058">
    <property type="component" value="Unassembled WGS sequence"/>
</dbReference>
<dbReference type="SUPFAM" id="SSF55874">
    <property type="entry name" value="ATPase domain of HSP90 chaperone/DNA topoisomerase II/histidine kinase"/>
    <property type="match status" value="1"/>
</dbReference>
<dbReference type="Pfam" id="PF00512">
    <property type="entry name" value="HisKA"/>
    <property type="match status" value="1"/>
</dbReference>
<dbReference type="InterPro" id="IPR004358">
    <property type="entry name" value="Sig_transdc_His_kin-like_C"/>
</dbReference>
<dbReference type="InterPro" id="IPR003661">
    <property type="entry name" value="HisK_dim/P_dom"/>
</dbReference>
<protein>
    <recommendedName>
        <fullName evidence="2">histidine kinase</fullName>
        <ecNumber evidence="2">2.7.13.3</ecNumber>
    </recommendedName>
</protein>
<dbReference type="PROSITE" id="PS50109">
    <property type="entry name" value="HIS_KIN"/>
    <property type="match status" value="1"/>
</dbReference>
<dbReference type="InterPro" id="IPR003594">
    <property type="entry name" value="HATPase_dom"/>
</dbReference>
<dbReference type="SMART" id="SM00388">
    <property type="entry name" value="HisKA"/>
    <property type="match status" value="1"/>
</dbReference>
<dbReference type="InterPro" id="IPR005467">
    <property type="entry name" value="His_kinase_dom"/>
</dbReference>
<comment type="caution">
    <text evidence="12">The sequence shown here is derived from an EMBL/GenBank/DDBJ whole genome shotgun (WGS) entry which is preliminary data.</text>
</comment>
<evidence type="ECO:0000256" key="2">
    <source>
        <dbReference type="ARBA" id="ARBA00012438"/>
    </source>
</evidence>
<keyword evidence="6" id="KW-0418">Kinase</keyword>
<organism evidence="12 13">
    <name type="scientific">Paenibacillus helianthi</name>
    <dbReference type="NCBI Taxonomy" id="1349432"/>
    <lineage>
        <taxon>Bacteria</taxon>
        <taxon>Bacillati</taxon>
        <taxon>Bacillota</taxon>
        <taxon>Bacilli</taxon>
        <taxon>Bacillales</taxon>
        <taxon>Paenibacillaceae</taxon>
        <taxon>Paenibacillus</taxon>
    </lineage>
</organism>
<accession>A0ABX3EU88</accession>
<dbReference type="PANTHER" id="PTHR43065">
    <property type="entry name" value="SENSOR HISTIDINE KINASE"/>
    <property type="match status" value="1"/>
</dbReference>
<evidence type="ECO:0000256" key="6">
    <source>
        <dbReference type="ARBA" id="ARBA00022777"/>
    </source>
</evidence>
<evidence type="ECO:0000256" key="9">
    <source>
        <dbReference type="SAM" id="Coils"/>
    </source>
</evidence>
<keyword evidence="13" id="KW-1185">Reference proteome</keyword>
<evidence type="ECO:0000256" key="4">
    <source>
        <dbReference type="ARBA" id="ARBA00022679"/>
    </source>
</evidence>
<keyword evidence="10" id="KW-1133">Transmembrane helix</keyword>
<feature type="domain" description="Histidine kinase" evidence="11">
    <location>
        <begin position="358"/>
        <end position="563"/>
    </location>
</feature>